<feature type="domain" description="Signal transduction histidine kinase internal region" evidence="2">
    <location>
        <begin position="175"/>
        <end position="252"/>
    </location>
</feature>
<dbReference type="AlphaFoldDB" id="A0A3D8LIE6"/>
<dbReference type="InterPro" id="IPR010559">
    <property type="entry name" value="Sig_transdc_His_kin_internal"/>
</dbReference>
<evidence type="ECO:0000259" key="2">
    <source>
        <dbReference type="Pfam" id="PF06580"/>
    </source>
</evidence>
<protein>
    <submittedName>
        <fullName evidence="3">Sensor histidine kinase</fullName>
    </submittedName>
</protein>
<feature type="transmembrane region" description="Helical" evidence="1">
    <location>
        <begin position="12"/>
        <end position="30"/>
    </location>
</feature>
<feature type="transmembrane region" description="Helical" evidence="1">
    <location>
        <begin position="76"/>
        <end position="95"/>
    </location>
</feature>
<dbReference type="Pfam" id="PF06580">
    <property type="entry name" value="His_kinase"/>
    <property type="match status" value="1"/>
</dbReference>
<dbReference type="RefSeq" id="WP_115563738.1">
    <property type="nucleotide sequence ID" value="NZ_QRGR01000001.1"/>
</dbReference>
<dbReference type="SUPFAM" id="SSF55874">
    <property type="entry name" value="ATPase domain of HSP90 chaperone/DNA topoisomerase II/histidine kinase"/>
    <property type="match status" value="1"/>
</dbReference>
<keyword evidence="3" id="KW-0808">Transferase</keyword>
<accession>A0A3D8LIE6</accession>
<dbReference type="OrthoDB" id="9792992at2"/>
<dbReference type="PANTHER" id="PTHR34220">
    <property type="entry name" value="SENSOR HISTIDINE KINASE YPDA"/>
    <property type="match status" value="1"/>
</dbReference>
<gene>
    <name evidence="3" type="ORF">DXT99_01555</name>
</gene>
<dbReference type="Gene3D" id="3.30.565.10">
    <property type="entry name" value="Histidine kinase-like ATPase, C-terminal domain"/>
    <property type="match status" value="1"/>
</dbReference>
<dbReference type="InterPro" id="IPR036890">
    <property type="entry name" value="HATPase_C_sf"/>
</dbReference>
<dbReference type="Proteomes" id="UP000256708">
    <property type="component" value="Unassembled WGS sequence"/>
</dbReference>
<dbReference type="PANTHER" id="PTHR34220:SF7">
    <property type="entry name" value="SENSOR HISTIDINE KINASE YPDA"/>
    <property type="match status" value="1"/>
</dbReference>
<evidence type="ECO:0000256" key="1">
    <source>
        <dbReference type="SAM" id="Phobius"/>
    </source>
</evidence>
<organism evidence="3 4">
    <name type="scientific">Pontibacter diazotrophicus</name>
    <dbReference type="NCBI Taxonomy" id="1400979"/>
    <lineage>
        <taxon>Bacteria</taxon>
        <taxon>Pseudomonadati</taxon>
        <taxon>Bacteroidota</taxon>
        <taxon>Cytophagia</taxon>
        <taxon>Cytophagales</taxon>
        <taxon>Hymenobacteraceae</taxon>
        <taxon>Pontibacter</taxon>
    </lineage>
</organism>
<keyword evidence="1" id="KW-1133">Transmembrane helix</keyword>
<dbReference type="EMBL" id="QRGR01000001">
    <property type="protein sequence ID" value="RDV17219.1"/>
    <property type="molecule type" value="Genomic_DNA"/>
</dbReference>
<evidence type="ECO:0000313" key="4">
    <source>
        <dbReference type="Proteomes" id="UP000256708"/>
    </source>
</evidence>
<feature type="transmembrane region" description="Helical" evidence="1">
    <location>
        <begin position="42"/>
        <end position="64"/>
    </location>
</feature>
<reference evidence="4" key="1">
    <citation type="submission" date="2018-08" db="EMBL/GenBank/DDBJ databases">
        <authorList>
            <person name="Liu Z.-W."/>
            <person name="Du Z.-J."/>
        </authorList>
    </citation>
    <scope>NUCLEOTIDE SEQUENCE [LARGE SCALE GENOMIC DNA]</scope>
    <source>
        <strain evidence="4">H4X</strain>
    </source>
</reference>
<dbReference type="GO" id="GO:0000155">
    <property type="term" value="F:phosphorelay sensor kinase activity"/>
    <property type="evidence" value="ECO:0007669"/>
    <property type="project" value="InterPro"/>
</dbReference>
<keyword evidence="1" id="KW-0472">Membrane</keyword>
<feature type="transmembrane region" description="Helical" evidence="1">
    <location>
        <begin position="125"/>
        <end position="147"/>
    </location>
</feature>
<dbReference type="GO" id="GO:0016020">
    <property type="term" value="C:membrane"/>
    <property type="evidence" value="ECO:0007669"/>
    <property type="project" value="InterPro"/>
</dbReference>
<proteinExistence type="predicted"/>
<name>A0A3D8LIE6_9BACT</name>
<sequence length="365" mass="41429">MPNLSLYRYVSPLLHVLVWVSLAAMLLIFQPLVWDGSLPAEFWIKQGILFCMWLSAYYLTTLVWVPKLLFEDKTGLFILAILATAIAIVLLIWQVELWFNLPQQMQQILHPEGGRSGGDGSRLKWMIAALFAVTLLVLGIGTSITAVQKWQADALLRKEEALLRKSLEQQKTSSELSFLKAQINPHFFFNTLNNIYSLTMLDVGASQQALLRLSRMMRYVLYETQKDTVLLSQEIAFLKDYIELMQLRLSDRVEVAFNAPGPLKEATIAPMLLLPFVENAFKHGVSALQGSRIYIAVRQEQKALEVEVRNTLFTEKDNSLEEGSGIGLVNTRRRLDLLYPGRYTLSVNEDTAQNEYQVNLTLGLS</sequence>
<keyword evidence="3" id="KW-0418">Kinase</keyword>
<dbReference type="InterPro" id="IPR050640">
    <property type="entry name" value="Bact_2-comp_sensor_kinase"/>
</dbReference>
<keyword evidence="4" id="KW-1185">Reference proteome</keyword>
<keyword evidence="1" id="KW-0812">Transmembrane</keyword>
<comment type="caution">
    <text evidence="3">The sequence shown here is derived from an EMBL/GenBank/DDBJ whole genome shotgun (WGS) entry which is preliminary data.</text>
</comment>
<evidence type="ECO:0000313" key="3">
    <source>
        <dbReference type="EMBL" id="RDV17219.1"/>
    </source>
</evidence>